<evidence type="ECO:0000259" key="2">
    <source>
        <dbReference type="Pfam" id="PF13577"/>
    </source>
</evidence>
<name>A0A7W6G7T2_9SPHN</name>
<proteinExistence type="predicted"/>
<keyword evidence="1" id="KW-0812">Transmembrane</keyword>
<evidence type="ECO:0000313" key="3">
    <source>
        <dbReference type="EMBL" id="MBB3955287.1"/>
    </source>
</evidence>
<gene>
    <name evidence="3" type="ORF">GGR38_002239</name>
</gene>
<comment type="caution">
    <text evidence="3">The sequence shown here is derived from an EMBL/GenBank/DDBJ whole genome shotgun (WGS) entry which is preliminary data.</text>
</comment>
<dbReference type="PROSITE" id="PS51318">
    <property type="entry name" value="TAT"/>
    <property type="match status" value="1"/>
</dbReference>
<dbReference type="InterPro" id="IPR037401">
    <property type="entry name" value="SnoaL-like"/>
</dbReference>
<dbReference type="Proteomes" id="UP000548867">
    <property type="component" value="Unassembled WGS sequence"/>
</dbReference>
<keyword evidence="1" id="KW-1133">Transmembrane helix</keyword>
<dbReference type="InterPro" id="IPR006311">
    <property type="entry name" value="TAT_signal"/>
</dbReference>
<keyword evidence="1" id="KW-0472">Membrane</keyword>
<dbReference type="RefSeq" id="WP_183625441.1">
    <property type="nucleotide sequence ID" value="NZ_JACIDX010000007.1"/>
</dbReference>
<reference evidence="3 4" key="1">
    <citation type="submission" date="2020-08" db="EMBL/GenBank/DDBJ databases">
        <title>Genomic Encyclopedia of Type Strains, Phase IV (KMG-IV): sequencing the most valuable type-strain genomes for metagenomic binning, comparative biology and taxonomic classification.</title>
        <authorList>
            <person name="Goeker M."/>
        </authorList>
    </citation>
    <scope>NUCLEOTIDE SEQUENCE [LARGE SCALE GENOMIC DNA]</scope>
    <source>
        <strain evidence="3 4">DSM 27057</strain>
    </source>
</reference>
<dbReference type="InterPro" id="IPR032710">
    <property type="entry name" value="NTF2-like_dom_sf"/>
</dbReference>
<dbReference type="EMBL" id="JACIDX010000007">
    <property type="protein sequence ID" value="MBB3955287.1"/>
    <property type="molecule type" value="Genomic_DNA"/>
</dbReference>
<evidence type="ECO:0000313" key="4">
    <source>
        <dbReference type="Proteomes" id="UP000548867"/>
    </source>
</evidence>
<accession>A0A7W6G7T2</accession>
<organism evidence="3 4">
    <name type="scientific">Novosphingobium sediminicola</name>
    <dbReference type="NCBI Taxonomy" id="563162"/>
    <lineage>
        <taxon>Bacteria</taxon>
        <taxon>Pseudomonadati</taxon>
        <taxon>Pseudomonadota</taxon>
        <taxon>Alphaproteobacteria</taxon>
        <taxon>Sphingomonadales</taxon>
        <taxon>Sphingomonadaceae</taxon>
        <taxon>Novosphingobium</taxon>
    </lineage>
</organism>
<evidence type="ECO:0000256" key="1">
    <source>
        <dbReference type="SAM" id="Phobius"/>
    </source>
</evidence>
<dbReference type="Gene3D" id="3.10.450.50">
    <property type="match status" value="1"/>
</dbReference>
<dbReference type="CDD" id="cd00531">
    <property type="entry name" value="NTF2_like"/>
    <property type="match status" value="1"/>
</dbReference>
<feature type="transmembrane region" description="Helical" evidence="1">
    <location>
        <begin position="151"/>
        <end position="175"/>
    </location>
</feature>
<dbReference type="SUPFAM" id="SSF54427">
    <property type="entry name" value="NTF2-like"/>
    <property type="match status" value="1"/>
</dbReference>
<protein>
    <recommendedName>
        <fullName evidence="2">SnoaL-like domain-containing protein</fullName>
    </recommendedName>
</protein>
<keyword evidence="4" id="KW-1185">Reference proteome</keyword>
<feature type="domain" description="SnoaL-like" evidence="2">
    <location>
        <begin position="63"/>
        <end position="188"/>
    </location>
</feature>
<sequence>MREIESEGRRIVLGAVAGLAGLAVVGPVSASEDSGPQNTPRQAWATKDNAVNIGPNAAPVADALDMLMIQQCFARYGMGHDEGLGPVLASLFTQDAVVEVADGHGAPFQVVRGREAVVANFANSFRQQGDQRRHCFTNIIVEEASANKARVLAYALVSVAAHGGLILGAAVIYTADLRKEGGIWRFSRLFIGMDAYTTPKPKV</sequence>
<dbReference type="Pfam" id="PF13577">
    <property type="entry name" value="SnoaL_4"/>
    <property type="match status" value="1"/>
</dbReference>
<dbReference type="AlphaFoldDB" id="A0A7W6G7T2"/>